<protein>
    <recommendedName>
        <fullName evidence="3">NB-ARC domain-containing protein</fullName>
    </recommendedName>
</protein>
<dbReference type="Gene3D" id="3.40.50.300">
    <property type="entry name" value="P-loop containing nucleotide triphosphate hydrolases"/>
    <property type="match status" value="1"/>
</dbReference>
<dbReference type="Proteomes" id="UP000308652">
    <property type="component" value="Unassembled WGS sequence"/>
</dbReference>
<dbReference type="InterPro" id="IPR027417">
    <property type="entry name" value="P-loop_NTPase"/>
</dbReference>
<accession>A0A5C3LGJ8</accession>
<evidence type="ECO:0008006" key="3">
    <source>
        <dbReference type="Google" id="ProtNLM"/>
    </source>
</evidence>
<keyword evidence="2" id="KW-1185">Reference proteome</keyword>
<dbReference type="AlphaFoldDB" id="A0A5C3LGJ8"/>
<organism evidence="1 2">
    <name type="scientific">Crucibulum laeve</name>
    <dbReference type="NCBI Taxonomy" id="68775"/>
    <lineage>
        <taxon>Eukaryota</taxon>
        <taxon>Fungi</taxon>
        <taxon>Dikarya</taxon>
        <taxon>Basidiomycota</taxon>
        <taxon>Agaricomycotina</taxon>
        <taxon>Agaricomycetes</taxon>
        <taxon>Agaricomycetidae</taxon>
        <taxon>Agaricales</taxon>
        <taxon>Agaricineae</taxon>
        <taxon>Nidulariaceae</taxon>
        <taxon>Crucibulum</taxon>
    </lineage>
</organism>
<feature type="non-terminal residue" evidence="1">
    <location>
        <position position="67"/>
    </location>
</feature>
<dbReference type="EMBL" id="ML213793">
    <property type="protein sequence ID" value="TFK31283.1"/>
    <property type="molecule type" value="Genomic_DNA"/>
</dbReference>
<gene>
    <name evidence="1" type="ORF">BDQ12DRAFT_592020</name>
</gene>
<proteinExistence type="predicted"/>
<dbReference type="SUPFAM" id="SSF52540">
    <property type="entry name" value="P-loop containing nucleoside triphosphate hydrolases"/>
    <property type="match status" value="1"/>
</dbReference>
<evidence type="ECO:0000313" key="2">
    <source>
        <dbReference type="Proteomes" id="UP000308652"/>
    </source>
</evidence>
<evidence type="ECO:0000313" key="1">
    <source>
        <dbReference type="EMBL" id="TFK31283.1"/>
    </source>
</evidence>
<reference evidence="1 2" key="1">
    <citation type="journal article" date="2019" name="Nat. Ecol. Evol.">
        <title>Megaphylogeny resolves global patterns of mushroom evolution.</title>
        <authorList>
            <person name="Varga T."/>
            <person name="Krizsan K."/>
            <person name="Foldi C."/>
            <person name="Dima B."/>
            <person name="Sanchez-Garcia M."/>
            <person name="Sanchez-Ramirez S."/>
            <person name="Szollosi G.J."/>
            <person name="Szarkandi J.G."/>
            <person name="Papp V."/>
            <person name="Albert L."/>
            <person name="Andreopoulos W."/>
            <person name="Angelini C."/>
            <person name="Antonin V."/>
            <person name="Barry K.W."/>
            <person name="Bougher N.L."/>
            <person name="Buchanan P."/>
            <person name="Buyck B."/>
            <person name="Bense V."/>
            <person name="Catcheside P."/>
            <person name="Chovatia M."/>
            <person name="Cooper J."/>
            <person name="Damon W."/>
            <person name="Desjardin D."/>
            <person name="Finy P."/>
            <person name="Geml J."/>
            <person name="Haridas S."/>
            <person name="Hughes K."/>
            <person name="Justo A."/>
            <person name="Karasinski D."/>
            <person name="Kautmanova I."/>
            <person name="Kiss B."/>
            <person name="Kocsube S."/>
            <person name="Kotiranta H."/>
            <person name="LaButti K.M."/>
            <person name="Lechner B.E."/>
            <person name="Liimatainen K."/>
            <person name="Lipzen A."/>
            <person name="Lukacs Z."/>
            <person name="Mihaltcheva S."/>
            <person name="Morgado L.N."/>
            <person name="Niskanen T."/>
            <person name="Noordeloos M.E."/>
            <person name="Ohm R.A."/>
            <person name="Ortiz-Santana B."/>
            <person name="Ovrebo C."/>
            <person name="Racz N."/>
            <person name="Riley R."/>
            <person name="Savchenko A."/>
            <person name="Shiryaev A."/>
            <person name="Soop K."/>
            <person name="Spirin V."/>
            <person name="Szebenyi C."/>
            <person name="Tomsovsky M."/>
            <person name="Tulloss R.E."/>
            <person name="Uehling J."/>
            <person name="Grigoriev I.V."/>
            <person name="Vagvolgyi C."/>
            <person name="Papp T."/>
            <person name="Martin F.M."/>
            <person name="Miettinen O."/>
            <person name="Hibbett D.S."/>
            <person name="Nagy L.G."/>
        </authorList>
    </citation>
    <scope>NUCLEOTIDE SEQUENCE [LARGE SCALE GENOMIC DNA]</scope>
    <source>
        <strain evidence="1 2">CBS 166.37</strain>
    </source>
</reference>
<sequence length="67" mass="7267">MGGIGKTQIALKFTEEVSKQYSHIFWVDATGEDTTSASLKGISSIPEARKASVDETTESVLYWIGSL</sequence>
<name>A0A5C3LGJ8_9AGAR</name>
<dbReference type="OrthoDB" id="3258722at2759"/>